<reference evidence="2" key="2">
    <citation type="submission" date="2015-03" db="UniProtKB">
        <authorList>
            <consortium name="EnsemblPlants"/>
        </authorList>
    </citation>
    <scope>IDENTIFICATION</scope>
</reference>
<sequence length="81" mass="8748">MMAFMGDCAHADLLVPPIEGRIHELWDPIPVSPAGLACRSRLPASPDTEKAETDFAGEGREVDQAESTFRASMSGNFMVDP</sequence>
<accession>A0A0D3ATM8</accession>
<dbReference type="Proteomes" id="UP000032141">
    <property type="component" value="Chromosome C2"/>
</dbReference>
<dbReference type="AlphaFoldDB" id="A0A0D3ATM8"/>
<dbReference type="Gramene" id="Bo2g116900.1">
    <property type="protein sequence ID" value="Bo2g116900.1"/>
    <property type="gene ID" value="Bo2g116900"/>
</dbReference>
<evidence type="ECO:0000256" key="1">
    <source>
        <dbReference type="SAM" id="MobiDB-lite"/>
    </source>
</evidence>
<proteinExistence type="predicted"/>
<dbReference type="HOGENOM" id="CLU_195519_0_0_1"/>
<protein>
    <submittedName>
        <fullName evidence="2">Uncharacterized protein</fullName>
    </submittedName>
</protein>
<feature type="region of interest" description="Disordered" evidence="1">
    <location>
        <begin position="40"/>
        <end position="62"/>
    </location>
</feature>
<keyword evidence="3" id="KW-1185">Reference proteome</keyword>
<name>A0A0D3ATM8_BRAOL</name>
<organism evidence="2 3">
    <name type="scientific">Brassica oleracea var. oleracea</name>
    <dbReference type="NCBI Taxonomy" id="109376"/>
    <lineage>
        <taxon>Eukaryota</taxon>
        <taxon>Viridiplantae</taxon>
        <taxon>Streptophyta</taxon>
        <taxon>Embryophyta</taxon>
        <taxon>Tracheophyta</taxon>
        <taxon>Spermatophyta</taxon>
        <taxon>Magnoliopsida</taxon>
        <taxon>eudicotyledons</taxon>
        <taxon>Gunneridae</taxon>
        <taxon>Pentapetalae</taxon>
        <taxon>rosids</taxon>
        <taxon>malvids</taxon>
        <taxon>Brassicales</taxon>
        <taxon>Brassicaceae</taxon>
        <taxon>Brassiceae</taxon>
        <taxon>Brassica</taxon>
    </lineage>
</organism>
<evidence type="ECO:0000313" key="2">
    <source>
        <dbReference type="EnsemblPlants" id="Bo2g116900.1"/>
    </source>
</evidence>
<reference evidence="2 3" key="1">
    <citation type="journal article" date="2014" name="Genome Biol.">
        <title>Transcriptome and methylome profiling reveals relics of genome dominance in the mesopolyploid Brassica oleracea.</title>
        <authorList>
            <person name="Parkin I.A."/>
            <person name="Koh C."/>
            <person name="Tang H."/>
            <person name="Robinson S.J."/>
            <person name="Kagale S."/>
            <person name="Clarke W.E."/>
            <person name="Town C.D."/>
            <person name="Nixon J."/>
            <person name="Krishnakumar V."/>
            <person name="Bidwell S.L."/>
            <person name="Denoeud F."/>
            <person name="Belcram H."/>
            <person name="Links M.G."/>
            <person name="Just J."/>
            <person name="Clarke C."/>
            <person name="Bender T."/>
            <person name="Huebert T."/>
            <person name="Mason A.S."/>
            <person name="Pires J.C."/>
            <person name="Barker G."/>
            <person name="Moore J."/>
            <person name="Walley P.G."/>
            <person name="Manoli S."/>
            <person name="Batley J."/>
            <person name="Edwards D."/>
            <person name="Nelson M.N."/>
            <person name="Wang X."/>
            <person name="Paterson A.H."/>
            <person name="King G."/>
            <person name="Bancroft I."/>
            <person name="Chalhoub B."/>
            <person name="Sharpe A.G."/>
        </authorList>
    </citation>
    <scope>NUCLEOTIDE SEQUENCE</scope>
    <source>
        <strain evidence="2 3">cv. TO1000</strain>
    </source>
</reference>
<evidence type="ECO:0000313" key="3">
    <source>
        <dbReference type="Proteomes" id="UP000032141"/>
    </source>
</evidence>
<dbReference type="EnsemblPlants" id="Bo2g116900.1">
    <property type="protein sequence ID" value="Bo2g116900.1"/>
    <property type="gene ID" value="Bo2g116900"/>
</dbReference>
<feature type="compositionally biased region" description="Basic and acidic residues" evidence="1">
    <location>
        <begin position="47"/>
        <end position="62"/>
    </location>
</feature>